<dbReference type="SUPFAM" id="SSF54373">
    <property type="entry name" value="FAD-linked reductases, C-terminal domain"/>
    <property type="match status" value="1"/>
</dbReference>
<evidence type="ECO:0000313" key="9">
    <source>
        <dbReference type="Proteomes" id="UP000199065"/>
    </source>
</evidence>
<dbReference type="PRINTS" id="PR00420">
    <property type="entry name" value="RNGMNOXGNASE"/>
</dbReference>
<feature type="domain" description="Phenol hydroxylase-like C-terminal dimerisation" evidence="7">
    <location>
        <begin position="440"/>
        <end position="628"/>
    </location>
</feature>
<evidence type="ECO:0000259" key="7">
    <source>
        <dbReference type="Pfam" id="PF07976"/>
    </source>
</evidence>
<organism evidence="8 9">
    <name type="scientific">Corynebacterium spheniscorum</name>
    <dbReference type="NCBI Taxonomy" id="185761"/>
    <lineage>
        <taxon>Bacteria</taxon>
        <taxon>Bacillati</taxon>
        <taxon>Actinomycetota</taxon>
        <taxon>Actinomycetes</taxon>
        <taxon>Mycobacteriales</taxon>
        <taxon>Corynebacteriaceae</taxon>
        <taxon>Corynebacterium</taxon>
    </lineage>
</organism>
<evidence type="ECO:0000259" key="6">
    <source>
        <dbReference type="Pfam" id="PF01494"/>
    </source>
</evidence>
<proteinExistence type="inferred from homology"/>
<dbReference type="SUPFAM" id="SSF51905">
    <property type="entry name" value="FAD/NAD(P)-binding domain"/>
    <property type="match status" value="1"/>
</dbReference>
<reference evidence="8 9" key="1">
    <citation type="submission" date="2016-10" db="EMBL/GenBank/DDBJ databases">
        <authorList>
            <person name="de Groot N.N."/>
        </authorList>
    </citation>
    <scope>NUCLEOTIDE SEQUENCE [LARGE SCALE GENOMIC DNA]</scope>
    <source>
        <strain>J11</strain>
        <strain evidence="9">PG 39</strain>
    </source>
</reference>
<evidence type="ECO:0000256" key="5">
    <source>
        <dbReference type="ARBA" id="ARBA00023002"/>
    </source>
</evidence>
<dbReference type="InterPro" id="IPR050641">
    <property type="entry name" value="RIFMO-like"/>
</dbReference>
<dbReference type="Pfam" id="PF07976">
    <property type="entry name" value="Phe_hydrox_dim"/>
    <property type="match status" value="1"/>
</dbReference>
<dbReference type="SUPFAM" id="SSF52833">
    <property type="entry name" value="Thioredoxin-like"/>
    <property type="match status" value="1"/>
</dbReference>
<dbReference type="CDD" id="cd02979">
    <property type="entry name" value="PHOX_C"/>
    <property type="match status" value="1"/>
</dbReference>
<dbReference type="STRING" id="185761.SAMN05660282_01337"/>
<dbReference type="InterPro" id="IPR012941">
    <property type="entry name" value="Phe_hydrox_C_dim_dom"/>
</dbReference>
<dbReference type="InterPro" id="IPR036188">
    <property type="entry name" value="FAD/NAD-bd_sf"/>
</dbReference>
<accession>A0A1I2T4D8</accession>
<dbReference type="InterPro" id="IPR036249">
    <property type="entry name" value="Thioredoxin-like_sf"/>
</dbReference>
<comment type="similarity">
    <text evidence="2">Belongs to the PheA/TfdB FAD monooxygenase family.</text>
</comment>
<evidence type="ECO:0000256" key="4">
    <source>
        <dbReference type="ARBA" id="ARBA00022827"/>
    </source>
</evidence>
<dbReference type="InterPro" id="IPR038220">
    <property type="entry name" value="PHOX_C_sf"/>
</dbReference>
<keyword evidence="5" id="KW-0560">Oxidoreductase</keyword>
<evidence type="ECO:0000256" key="2">
    <source>
        <dbReference type="ARBA" id="ARBA00007801"/>
    </source>
</evidence>
<dbReference type="Gene3D" id="3.30.9.10">
    <property type="entry name" value="D-Amino Acid Oxidase, subunit A, domain 2"/>
    <property type="match status" value="1"/>
</dbReference>
<dbReference type="Gene3D" id="3.50.50.60">
    <property type="entry name" value="FAD/NAD(P)-binding domain"/>
    <property type="match status" value="1"/>
</dbReference>
<gene>
    <name evidence="8" type="ORF">SAMN05660282_01337</name>
</gene>
<dbReference type="AlphaFoldDB" id="A0A1I2T4D8"/>
<dbReference type="GO" id="GO:0016709">
    <property type="term" value="F:oxidoreductase activity, acting on paired donors, with incorporation or reduction of molecular oxygen, NAD(P)H as one donor, and incorporation of one atom of oxygen"/>
    <property type="evidence" value="ECO:0007669"/>
    <property type="project" value="UniProtKB-ARBA"/>
</dbReference>
<dbReference type="PANTHER" id="PTHR43004">
    <property type="entry name" value="TRK SYSTEM POTASSIUM UPTAKE PROTEIN"/>
    <property type="match status" value="1"/>
</dbReference>
<evidence type="ECO:0000256" key="3">
    <source>
        <dbReference type="ARBA" id="ARBA00022630"/>
    </source>
</evidence>
<keyword evidence="8" id="KW-0503">Monooxygenase</keyword>
<keyword evidence="4" id="KW-0274">FAD</keyword>
<dbReference type="PANTHER" id="PTHR43004:SF19">
    <property type="entry name" value="BINDING MONOOXYGENASE, PUTATIVE (JCVI)-RELATED"/>
    <property type="match status" value="1"/>
</dbReference>
<dbReference type="GO" id="GO:0071949">
    <property type="term" value="F:FAD binding"/>
    <property type="evidence" value="ECO:0007669"/>
    <property type="project" value="InterPro"/>
</dbReference>
<dbReference type="Gene3D" id="3.40.30.20">
    <property type="match status" value="1"/>
</dbReference>
<dbReference type="Proteomes" id="UP000199065">
    <property type="component" value="Unassembled WGS sequence"/>
</dbReference>
<name>A0A1I2T4D8_9CORY</name>
<dbReference type="OrthoDB" id="8670884at2"/>
<evidence type="ECO:0000256" key="1">
    <source>
        <dbReference type="ARBA" id="ARBA00001974"/>
    </source>
</evidence>
<feature type="domain" description="FAD-binding" evidence="6">
    <location>
        <begin position="32"/>
        <end position="403"/>
    </location>
</feature>
<sequence>MQFHHYGYVSEDPRVLPASGYGLNRPEELPDEMDVLIVGSGPAGMIAAAQLSMFPDVRTHVIEKRDGRLVLGQADGIQARSVETFQAFGFATEIEDEAYRITEMSFWNQDPERPENIIRMGRPIDDEFGISEFPHLIVNQARVLDYFARFMRYSPSKMTPDYGWEFADLKVEEEGEYPVEVTLRRCAEDEEEHTRTVRTKFVIGCDGARSQVRKSIGRRLSGDSANHAWGVMDVLAVTDFPDLRTKCAIHSKSGSILHIPREGGYLSRMYVDLGDVPEDPKHSVRDTPLEEVIERANAILHPYTLDVKNVAWNSIYEVGHRLVDAFDDRPADCPEDTVPRVFLTGDACHTHSAKAGQGMNVSMQDGFNIGWKLGHVVSGRAPVELLGTYHDERQPAAQNLINFDKEWSTLMATPQDELGSPDEIEKYYVQAEEFAAGFLTQYSDNIITGTDEHQDLASGFPIGRRFKSHPAMRRCDALPKHIGHEHFADGRYRIYVFADPAAPSDPDSPTAKWAEWMSSDENSPFKRCTPADGDENAIFDIKVIYQQHYRDFEVTDAPKLFRPNVGPFDLHNLENVWSAIKDNDIFEARGISRDGAIVVVRPDQYVSAVLPLDDREELTKLFEGLLNSAN</sequence>
<protein>
    <submittedName>
        <fullName evidence="8">Phenol 2-monooxygenase</fullName>
    </submittedName>
</protein>
<evidence type="ECO:0000313" key="8">
    <source>
        <dbReference type="EMBL" id="SFG59710.1"/>
    </source>
</evidence>
<dbReference type="NCBIfam" id="NF006144">
    <property type="entry name" value="PRK08294.1"/>
    <property type="match status" value="1"/>
</dbReference>
<keyword evidence="3" id="KW-0285">Flavoprotein</keyword>
<dbReference type="RefSeq" id="WP_092285712.1">
    <property type="nucleotide sequence ID" value="NZ_FOPJ01000007.1"/>
</dbReference>
<dbReference type="EMBL" id="FOPJ01000007">
    <property type="protein sequence ID" value="SFG59710.1"/>
    <property type="molecule type" value="Genomic_DNA"/>
</dbReference>
<comment type="cofactor">
    <cofactor evidence="1">
        <name>FAD</name>
        <dbReference type="ChEBI" id="CHEBI:57692"/>
    </cofactor>
</comment>
<keyword evidence="9" id="KW-1185">Reference proteome</keyword>
<dbReference type="Pfam" id="PF01494">
    <property type="entry name" value="FAD_binding_3"/>
    <property type="match status" value="1"/>
</dbReference>
<dbReference type="InterPro" id="IPR002938">
    <property type="entry name" value="FAD-bd"/>
</dbReference>